<dbReference type="InterPro" id="IPR036388">
    <property type="entry name" value="WH-like_DNA-bd_sf"/>
</dbReference>
<dbReference type="InterPro" id="IPR039420">
    <property type="entry name" value="WalR-like"/>
</dbReference>
<dbReference type="GO" id="GO:0016987">
    <property type="term" value="F:sigma factor activity"/>
    <property type="evidence" value="ECO:0007669"/>
    <property type="project" value="UniProtKB-KW"/>
</dbReference>
<keyword evidence="2" id="KW-0805">Transcription regulation</keyword>
<comment type="caution">
    <text evidence="9">The sequence shown here is derived from an EMBL/GenBank/DDBJ whole genome shotgun (WGS) entry which is preliminary data.</text>
</comment>
<evidence type="ECO:0000313" key="9">
    <source>
        <dbReference type="EMBL" id="TFB80613.1"/>
    </source>
</evidence>
<dbReference type="Pfam" id="PF08281">
    <property type="entry name" value="Sigma70_r4_2"/>
    <property type="match status" value="1"/>
</dbReference>
<keyword evidence="5" id="KW-0804">Transcription</keyword>
<keyword evidence="3" id="KW-0731">Sigma factor</keyword>
<evidence type="ECO:0000313" key="10">
    <source>
        <dbReference type="Proteomes" id="UP000298488"/>
    </source>
</evidence>
<evidence type="ECO:0000256" key="1">
    <source>
        <dbReference type="ARBA" id="ARBA00010641"/>
    </source>
</evidence>
<feature type="compositionally biased region" description="Low complexity" evidence="7">
    <location>
        <begin position="1"/>
        <end position="10"/>
    </location>
</feature>
<reference evidence="9 10" key="1">
    <citation type="submission" date="2019-03" db="EMBL/GenBank/DDBJ databases">
        <title>Genomics of glacier-inhabiting Cryobacterium strains.</title>
        <authorList>
            <person name="Liu Q."/>
            <person name="Xin Y.-H."/>
        </authorList>
    </citation>
    <scope>NUCLEOTIDE SEQUENCE [LARGE SCALE GENOMIC DNA]</scope>
    <source>
        <strain evidence="9 10">CGMCC 1.10440</strain>
    </source>
</reference>
<dbReference type="SMART" id="SM00421">
    <property type="entry name" value="HTH_LUXR"/>
    <property type="match status" value="1"/>
</dbReference>
<dbReference type="Gene3D" id="3.40.50.2300">
    <property type="match status" value="1"/>
</dbReference>
<comment type="similarity">
    <text evidence="1">Belongs to the sigma-70 factor family. ECF subfamily.</text>
</comment>
<feature type="compositionally biased region" description="Basic residues" evidence="7">
    <location>
        <begin position="14"/>
        <end position="24"/>
    </location>
</feature>
<dbReference type="SUPFAM" id="SSF52172">
    <property type="entry name" value="CheY-like"/>
    <property type="match status" value="1"/>
</dbReference>
<dbReference type="PANTHER" id="PTHR43214:SF43">
    <property type="entry name" value="TWO-COMPONENT RESPONSE REGULATOR"/>
    <property type="match status" value="1"/>
</dbReference>
<dbReference type="Proteomes" id="UP000298488">
    <property type="component" value="Unassembled WGS sequence"/>
</dbReference>
<sequence>MNASASSCEDCSSRSRHPPRRSRGPVRSLGWPEMESQVAMAPKEPGIHRQYRGRTIRVAVVDDFPLLTDGLATHLSDDAYSLDVVLTANSWSDLVSHPEFPTEVTVLDLNLNDSISIGTKVQALRAAGSEVVVISRHADPATVARVLSAGALSYVPKSEDTEELVLAITAAARGESHLPGSLADAVTLIGDTPPTPNLGRQEQRALALYSSGLSIREVAGRMTTTEETVKSYVKRARRKYRDVGIDLGSRASLREHGVREGWVDAD</sequence>
<evidence type="ECO:0000256" key="6">
    <source>
        <dbReference type="PROSITE-ProRule" id="PRU00169"/>
    </source>
</evidence>
<keyword evidence="6" id="KW-0597">Phosphoprotein</keyword>
<accession>A0A4R8VCP3</accession>
<dbReference type="InterPro" id="IPR013249">
    <property type="entry name" value="RNA_pol_sigma70_r4_t2"/>
</dbReference>
<dbReference type="InterPro" id="IPR001789">
    <property type="entry name" value="Sig_transdc_resp-reg_receiver"/>
</dbReference>
<dbReference type="Pfam" id="PF00072">
    <property type="entry name" value="Response_reg"/>
    <property type="match status" value="1"/>
</dbReference>
<dbReference type="SMART" id="SM00448">
    <property type="entry name" value="REC"/>
    <property type="match status" value="1"/>
</dbReference>
<dbReference type="GO" id="GO:0003677">
    <property type="term" value="F:DNA binding"/>
    <property type="evidence" value="ECO:0007669"/>
    <property type="project" value="UniProtKB-KW"/>
</dbReference>
<evidence type="ECO:0000259" key="8">
    <source>
        <dbReference type="PROSITE" id="PS50110"/>
    </source>
</evidence>
<keyword evidence="4" id="KW-0238">DNA-binding</keyword>
<dbReference type="EMBL" id="SOFI01000003">
    <property type="protein sequence ID" value="TFB80613.1"/>
    <property type="molecule type" value="Genomic_DNA"/>
</dbReference>
<dbReference type="Gene3D" id="1.10.10.10">
    <property type="entry name" value="Winged helix-like DNA-binding domain superfamily/Winged helix DNA-binding domain"/>
    <property type="match status" value="1"/>
</dbReference>
<proteinExistence type="inferred from homology"/>
<evidence type="ECO:0000256" key="2">
    <source>
        <dbReference type="ARBA" id="ARBA00023015"/>
    </source>
</evidence>
<keyword evidence="10" id="KW-1185">Reference proteome</keyword>
<evidence type="ECO:0000256" key="7">
    <source>
        <dbReference type="SAM" id="MobiDB-lite"/>
    </source>
</evidence>
<dbReference type="PANTHER" id="PTHR43214">
    <property type="entry name" value="TWO-COMPONENT RESPONSE REGULATOR"/>
    <property type="match status" value="1"/>
</dbReference>
<dbReference type="GO" id="GO:0006352">
    <property type="term" value="P:DNA-templated transcription initiation"/>
    <property type="evidence" value="ECO:0007669"/>
    <property type="project" value="InterPro"/>
</dbReference>
<dbReference type="OrthoDB" id="5113247at2"/>
<dbReference type="PROSITE" id="PS50110">
    <property type="entry name" value="RESPONSE_REGULATORY"/>
    <property type="match status" value="1"/>
</dbReference>
<feature type="region of interest" description="Disordered" evidence="7">
    <location>
        <begin position="1"/>
        <end position="34"/>
    </location>
</feature>
<dbReference type="InterPro" id="IPR000792">
    <property type="entry name" value="Tscrpt_reg_LuxR_C"/>
</dbReference>
<evidence type="ECO:0000256" key="3">
    <source>
        <dbReference type="ARBA" id="ARBA00023082"/>
    </source>
</evidence>
<organism evidence="9 10">
    <name type="scientific">Terrimesophilobacter mesophilus</name>
    <dbReference type="NCBI Taxonomy" id="433647"/>
    <lineage>
        <taxon>Bacteria</taxon>
        <taxon>Bacillati</taxon>
        <taxon>Actinomycetota</taxon>
        <taxon>Actinomycetes</taxon>
        <taxon>Micrococcales</taxon>
        <taxon>Microbacteriaceae</taxon>
        <taxon>Terrimesophilobacter</taxon>
    </lineage>
</organism>
<dbReference type="SUPFAM" id="SSF46894">
    <property type="entry name" value="C-terminal effector domain of the bipartite response regulators"/>
    <property type="match status" value="1"/>
</dbReference>
<dbReference type="AlphaFoldDB" id="A0A4R8VCP3"/>
<dbReference type="GO" id="GO:0000160">
    <property type="term" value="P:phosphorelay signal transduction system"/>
    <property type="evidence" value="ECO:0007669"/>
    <property type="project" value="InterPro"/>
</dbReference>
<dbReference type="InterPro" id="IPR011006">
    <property type="entry name" value="CheY-like_superfamily"/>
</dbReference>
<feature type="domain" description="Response regulatory" evidence="8">
    <location>
        <begin position="57"/>
        <end position="172"/>
    </location>
</feature>
<gene>
    <name evidence="9" type="ORF">E3N84_11570</name>
</gene>
<evidence type="ECO:0000256" key="5">
    <source>
        <dbReference type="ARBA" id="ARBA00023163"/>
    </source>
</evidence>
<protein>
    <submittedName>
        <fullName evidence="9">Response regulator transcription factor</fullName>
    </submittedName>
</protein>
<dbReference type="InterPro" id="IPR016032">
    <property type="entry name" value="Sig_transdc_resp-reg_C-effctor"/>
</dbReference>
<feature type="modified residue" description="4-aspartylphosphate" evidence="6">
    <location>
        <position position="108"/>
    </location>
</feature>
<name>A0A4R8VCP3_9MICO</name>
<evidence type="ECO:0000256" key="4">
    <source>
        <dbReference type="ARBA" id="ARBA00023125"/>
    </source>
</evidence>